<dbReference type="Gene3D" id="2.130.10.10">
    <property type="entry name" value="YVTN repeat-like/Quinoprotein amine dehydrogenase"/>
    <property type="match status" value="1"/>
</dbReference>
<feature type="compositionally biased region" description="Basic and acidic residues" evidence="1">
    <location>
        <begin position="121"/>
        <end position="130"/>
    </location>
</feature>
<protein>
    <recommendedName>
        <fullName evidence="2">LRRK2 beta-propeller domain-containing protein</fullName>
    </recommendedName>
</protein>
<feature type="domain" description="LRRK2 beta-propeller" evidence="2">
    <location>
        <begin position="405"/>
        <end position="451"/>
    </location>
</feature>
<organism evidence="3 4">
    <name type="scientific">Mugilogobius chulae</name>
    <name type="common">yellowstripe goby</name>
    <dbReference type="NCBI Taxonomy" id="88201"/>
    <lineage>
        <taxon>Eukaryota</taxon>
        <taxon>Metazoa</taxon>
        <taxon>Chordata</taxon>
        <taxon>Craniata</taxon>
        <taxon>Vertebrata</taxon>
        <taxon>Euteleostomi</taxon>
        <taxon>Actinopterygii</taxon>
        <taxon>Neopterygii</taxon>
        <taxon>Teleostei</taxon>
        <taxon>Neoteleostei</taxon>
        <taxon>Acanthomorphata</taxon>
        <taxon>Gobiaria</taxon>
        <taxon>Gobiiformes</taxon>
        <taxon>Gobioidei</taxon>
        <taxon>Gobiidae</taxon>
        <taxon>Gobionellinae</taxon>
        <taxon>Mugilogobius</taxon>
    </lineage>
</organism>
<dbReference type="Proteomes" id="UP001460270">
    <property type="component" value="Unassembled WGS sequence"/>
</dbReference>
<evidence type="ECO:0000256" key="1">
    <source>
        <dbReference type="SAM" id="MobiDB-lite"/>
    </source>
</evidence>
<reference evidence="4" key="1">
    <citation type="submission" date="2024-04" db="EMBL/GenBank/DDBJ databases">
        <title>Salinicola lusitanus LLJ914,a marine bacterium isolated from the Okinawa Trough.</title>
        <authorList>
            <person name="Li J."/>
        </authorList>
    </citation>
    <scope>NUCLEOTIDE SEQUENCE [LARGE SCALE GENOMIC DNA]</scope>
</reference>
<feature type="domain" description="LRRK2 beta-propeller" evidence="2">
    <location>
        <begin position="193"/>
        <end position="345"/>
    </location>
</feature>
<dbReference type="AlphaFoldDB" id="A0AAW0MEI3"/>
<comment type="caution">
    <text evidence="3">The sequence shown here is derived from an EMBL/GenBank/DDBJ whole genome shotgun (WGS) entry which is preliminary data.</text>
</comment>
<sequence length="452" mass="48651">MVCAGPGDAQGWNQKRTVCVALRRGDAICVRSAGEWGSAPAPGDARFPSSGGGSRWSDLRPQSRRFVRSPAVRPVHLRRENHRRSQVSQRVRRSGRARETARPGEALQSGSMAQVPESDEDCLRQSPHDRPSSAQVFERLNCADMLCLLNELVLPSNADCVVVSAGPEPGPETCHESAPDSGPEPGLAPGSGPGSGPVAWLGGGSSSKRQGNLSAVNLESGSVQTQLIDSSPVLCLALVPSPQEHGCDWLVAGSQSGSLFVQNTRDWNQRHRLQSVSDAVTSLFFHQQHKHTQRRSYLLVGTADGALTVYEDSALQVEGAEPVKTLSLGSLNTPVQCLCQSSVGQSSLCGRPAALRFCRSRLITTFVKPSTPEPASRESLNTSDLCFFLNFHFTHSSVCRSRSRSLGGEACISRLAVDKLVYVSKVGACSVEVWDRRSERLVDSIDCAQVVR</sequence>
<name>A0AAW0MEI3_9GOBI</name>
<accession>A0AAW0MEI3</accession>
<dbReference type="Pfam" id="PF23748">
    <property type="entry name" value="Beta-prop_LRRK2"/>
    <property type="match status" value="2"/>
</dbReference>
<evidence type="ECO:0000259" key="2">
    <source>
        <dbReference type="Pfam" id="PF23748"/>
    </source>
</evidence>
<gene>
    <name evidence="3" type="ORF">WMY93_032215</name>
</gene>
<dbReference type="InterPro" id="IPR015943">
    <property type="entry name" value="WD40/YVTN_repeat-like_dom_sf"/>
</dbReference>
<dbReference type="EMBL" id="JBBPFD010000725">
    <property type="protein sequence ID" value="KAK7877077.1"/>
    <property type="molecule type" value="Genomic_DNA"/>
</dbReference>
<evidence type="ECO:0000313" key="4">
    <source>
        <dbReference type="Proteomes" id="UP001460270"/>
    </source>
</evidence>
<dbReference type="SUPFAM" id="SSF50978">
    <property type="entry name" value="WD40 repeat-like"/>
    <property type="match status" value="1"/>
</dbReference>
<proteinExistence type="predicted"/>
<feature type="compositionally biased region" description="Gly residues" evidence="1">
    <location>
        <begin position="189"/>
        <end position="205"/>
    </location>
</feature>
<dbReference type="InterPro" id="IPR056602">
    <property type="entry name" value="Beta-prop_LRRK2"/>
</dbReference>
<dbReference type="InterPro" id="IPR036322">
    <property type="entry name" value="WD40_repeat_dom_sf"/>
</dbReference>
<feature type="compositionally biased region" description="Basic residues" evidence="1">
    <location>
        <begin position="75"/>
        <end position="95"/>
    </location>
</feature>
<evidence type="ECO:0000313" key="3">
    <source>
        <dbReference type="EMBL" id="KAK7877077.1"/>
    </source>
</evidence>
<feature type="region of interest" description="Disordered" evidence="1">
    <location>
        <begin position="167"/>
        <end position="206"/>
    </location>
</feature>
<keyword evidence="4" id="KW-1185">Reference proteome</keyword>
<feature type="region of interest" description="Disordered" evidence="1">
    <location>
        <begin position="34"/>
        <end position="130"/>
    </location>
</feature>